<dbReference type="PANTHER" id="PTHR43284:SF1">
    <property type="entry name" value="ASPARAGINE SYNTHETASE"/>
    <property type="match status" value="1"/>
</dbReference>
<evidence type="ECO:0000313" key="5">
    <source>
        <dbReference type="EMBL" id="NMM45595.1"/>
    </source>
</evidence>
<dbReference type="AlphaFoldDB" id="A0A7Y0E1N9"/>
<evidence type="ECO:0000256" key="2">
    <source>
        <dbReference type="ARBA" id="ARBA00012737"/>
    </source>
</evidence>
<dbReference type="InterPro" id="IPR014729">
    <property type="entry name" value="Rossmann-like_a/b/a_fold"/>
</dbReference>
<dbReference type="InterPro" id="IPR051786">
    <property type="entry name" value="ASN_synthetase/amidase"/>
</dbReference>
<dbReference type="Proteomes" id="UP000539372">
    <property type="component" value="Unassembled WGS sequence"/>
</dbReference>
<dbReference type="SUPFAM" id="SSF56235">
    <property type="entry name" value="N-terminal nucleophile aminohydrolases (Ntn hydrolases)"/>
    <property type="match status" value="1"/>
</dbReference>
<dbReference type="SUPFAM" id="SSF52402">
    <property type="entry name" value="Adenine nucleotide alpha hydrolases-like"/>
    <property type="match status" value="1"/>
</dbReference>
<proteinExistence type="predicted"/>
<dbReference type="Gene3D" id="3.40.50.620">
    <property type="entry name" value="HUPs"/>
    <property type="match status" value="1"/>
</dbReference>
<dbReference type="GO" id="GO:0004066">
    <property type="term" value="F:asparagine synthase (glutamine-hydrolyzing) activity"/>
    <property type="evidence" value="ECO:0007669"/>
    <property type="project" value="UniProtKB-EC"/>
</dbReference>
<sequence>MDGASSASFAASVAKLSGSFAIVALFPGWCGAAVDRVRAIPLVWRIVKAGQMHFAQEGRDLTLPSDRPTGIDRNQALAVALSGYTVGAATLYEEIGVLTPGNTVFRDGNAPPVVTSYHRFQPWLADQAPGDDDAERKRLCDLTLEILQDLIDDADGRTISVPLSAGLDSRLIAAGLRHLGYENVVCFAYGLKGNHEAETSKAIAARLGYPWRFVPYSNRSMARVYASESYQAYRHYADSLTGVHFPQDFAALVPLLEDGYLPRDCILVNGQSGDFITGNHVPAALAGPADTSDRDARIDRVIDALIAKHYKQWRFLMRGDLLATVRALIKAEILHLTEGRLPDDSSADYGIYEACEFVDRQSKYVVNGQRIYEFLGMDWRLPLWDDRYLDYWAQRPAAQKLGQRLYREMLIAENWGGVWTDIPVNKKRIRPRWIIPFRLACKVAHAPLGAARWHRFERRVFEYAMTSLCSYAVRGWSDIAFDSRGPWTAISPHIEDYLADHGVSLESLSR</sequence>
<dbReference type="EMBL" id="JABBNT010000004">
    <property type="protein sequence ID" value="NMM45595.1"/>
    <property type="molecule type" value="Genomic_DNA"/>
</dbReference>
<reference evidence="5 6" key="1">
    <citation type="submission" date="2020-04" db="EMBL/GenBank/DDBJ databases">
        <title>Rhodospirillaceae bacterium KN72 isolated from deep sea.</title>
        <authorList>
            <person name="Zhang D.-C."/>
        </authorList>
    </citation>
    <scope>NUCLEOTIDE SEQUENCE [LARGE SCALE GENOMIC DNA]</scope>
    <source>
        <strain evidence="5 6">KN72</strain>
    </source>
</reference>
<accession>A0A7Y0E1N9</accession>
<comment type="catalytic activity">
    <reaction evidence="3">
        <text>L-aspartate + L-glutamine + ATP + H2O = L-asparagine + L-glutamate + AMP + diphosphate + H(+)</text>
        <dbReference type="Rhea" id="RHEA:12228"/>
        <dbReference type="ChEBI" id="CHEBI:15377"/>
        <dbReference type="ChEBI" id="CHEBI:15378"/>
        <dbReference type="ChEBI" id="CHEBI:29985"/>
        <dbReference type="ChEBI" id="CHEBI:29991"/>
        <dbReference type="ChEBI" id="CHEBI:30616"/>
        <dbReference type="ChEBI" id="CHEBI:33019"/>
        <dbReference type="ChEBI" id="CHEBI:58048"/>
        <dbReference type="ChEBI" id="CHEBI:58359"/>
        <dbReference type="ChEBI" id="CHEBI:456215"/>
        <dbReference type="EC" id="6.3.5.4"/>
    </reaction>
</comment>
<comment type="caution">
    <text evidence="5">The sequence shown here is derived from an EMBL/GenBank/DDBJ whole genome shotgun (WGS) entry which is preliminary data.</text>
</comment>
<dbReference type="EC" id="6.3.5.4" evidence="2"/>
<feature type="domain" description="Asparagine synthetase" evidence="4">
    <location>
        <begin position="158"/>
        <end position="223"/>
    </location>
</feature>
<evidence type="ECO:0000256" key="3">
    <source>
        <dbReference type="ARBA" id="ARBA00048741"/>
    </source>
</evidence>
<gene>
    <name evidence="5" type="ORF">HH303_13955</name>
</gene>
<dbReference type="PANTHER" id="PTHR43284">
    <property type="entry name" value="ASPARAGINE SYNTHETASE (GLUTAMINE-HYDROLYZING)"/>
    <property type="match status" value="1"/>
</dbReference>
<dbReference type="InterPro" id="IPR029055">
    <property type="entry name" value="Ntn_hydrolases_N"/>
</dbReference>
<evidence type="ECO:0000259" key="4">
    <source>
        <dbReference type="Pfam" id="PF00733"/>
    </source>
</evidence>
<comment type="pathway">
    <text evidence="1">Amino-acid biosynthesis; L-asparagine biosynthesis; L-asparagine from L-aspartate (L-Gln route): step 1/1.</text>
</comment>
<evidence type="ECO:0000256" key="1">
    <source>
        <dbReference type="ARBA" id="ARBA00005187"/>
    </source>
</evidence>
<dbReference type="RefSeq" id="WP_169625983.1">
    <property type="nucleotide sequence ID" value="NZ_JABBNT010000004.1"/>
</dbReference>
<name>A0A7Y0E1N9_9PROT</name>
<organism evidence="5 6">
    <name type="scientific">Pacificispira spongiicola</name>
    <dbReference type="NCBI Taxonomy" id="2729598"/>
    <lineage>
        <taxon>Bacteria</taxon>
        <taxon>Pseudomonadati</taxon>
        <taxon>Pseudomonadota</taxon>
        <taxon>Alphaproteobacteria</taxon>
        <taxon>Rhodospirillales</taxon>
        <taxon>Rhodospirillaceae</taxon>
        <taxon>Pacificispira</taxon>
    </lineage>
</organism>
<keyword evidence="6" id="KW-1185">Reference proteome</keyword>
<protein>
    <recommendedName>
        <fullName evidence="2">asparagine synthase (glutamine-hydrolyzing)</fullName>
        <ecNumber evidence="2">6.3.5.4</ecNumber>
    </recommendedName>
</protein>
<dbReference type="Pfam" id="PF00733">
    <property type="entry name" value="Asn_synthase"/>
    <property type="match status" value="1"/>
</dbReference>
<dbReference type="GO" id="GO:0006529">
    <property type="term" value="P:asparagine biosynthetic process"/>
    <property type="evidence" value="ECO:0007669"/>
    <property type="project" value="InterPro"/>
</dbReference>
<evidence type="ECO:0000313" key="6">
    <source>
        <dbReference type="Proteomes" id="UP000539372"/>
    </source>
</evidence>
<dbReference type="InterPro" id="IPR001962">
    <property type="entry name" value="Asn_synthase"/>
</dbReference>